<feature type="compositionally biased region" description="Polar residues" evidence="1">
    <location>
        <begin position="259"/>
        <end position="270"/>
    </location>
</feature>
<dbReference type="OrthoDB" id="3769542at2759"/>
<organism evidence="2 3">
    <name type="scientific">Corynespora cassiicola Philippines</name>
    <dbReference type="NCBI Taxonomy" id="1448308"/>
    <lineage>
        <taxon>Eukaryota</taxon>
        <taxon>Fungi</taxon>
        <taxon>Dikarya</taxon>
        <taxon>Ascomycota</taxon>
        <taxon>Pezizomycotina</taxon>
        <taxon>Dothideomycetes</taxon>
        <taxon>Pleosporomycetidae</taxon>
        <taxon>Pleosporales</taxon>
        <taxon>Corynesporascaceae</taxon>
        <taxon>Corynespora</taxon>
    </lineage>
</organism>
<protein>
    <submittedName>
        <fullName evidence="2">Uncharacterized protein</fullName>
    </submittedName>
</protein>
<feature type="compositionally biased region" description="Acidic residues" evidence="1">
    <location>
        <begin position="451"/>
        <end position="466"/>
    </location>
</feature>
<dbReference type="AlphaFoldDB" id="A0A2T2N513"/>
<feature type="compositionally biased region" description="Polar residues" evidence="1">
    <location>
        <begin position="62"/>
        <end position="79"/>
    </location>
</feature>
<dbReference type="EMBL" id="KZ678148">
    <property type="protein sequence ID" value="PSN60480.1"/>
    <property type="molecule type" value="Genomic_DNA"/>
</dbReference>
<evidence type="ECO:0000313" key="3">
    <source>
        <dbReference type="Proteomes" id="UP000240883"/>
    </source>
</evidence>
<proteinExistence type="predicted"/>
<keyword evidence="3" id="KW-1185">Reference proteome</keyword>
<gene>
    <name evidence="2" type="ORF">BS50DRAFT_654893</name>
</gene>
<evidence type="ECO:0000313" key="2">
    <source>
        <dbReference type="EMBL" id="PSN60480.1"/>
    </source>
</evidence>
<name>A0A2T2N513_CORCC</name>
<feature type="region of interest" description="Disordered" evidence="1">
    <location>
        <begin position="37"/>
        <end position="79"/>
    </location>
</feature>
<dbReference type="Proteomes" id="UP000240883">
    <property type="component" value="Unassembled WGS sequence"/>
</dbReference>
<evidence type="ECO:0000256" key="1">
    <source>
        <dbReference type="SAM" id="MobiDB-lite"/>
    </source>
</evidence>
<feature type="compositionally biased region" description="Basic and acidic residues" evidence="1">
    <location>
        <begin position="247"/>
        <end position="258"/>
    </location>
</feature>
<accession>A0A2T2N513</accession>
<reference evidence="2 3" key="1">
    <citation type="journal article" date="2018" name="Front. Microbiol.">
        <title>Genome-Wide Analysis of Corynespora cassiicola Leaf Fall Disease Putative Effectors.</title>
        <authorList>
            <person name="Lopez D."/>
            <person name="Ribeiro S."/>
            <person name="Label P."/>
            <person name="Fumanal B."/>
            <person name="Venisse J.S."/>
            <person name="Kohler A."/>
            <person name="de Oliveira R.R."/>
            <person name="Labutti K."/>
            <person name="Lipzen A."/>
            <person name="Lail K."/>
            <person name="Bauer D."/>
            <person name="Ohm R.A."/>
            <person name="Barry K.W."/>
            <person name="Spatafora J."/>
            <person name="Grigoriev I.V."/>
            <person name="Martin F.M."/>
            <person name="Pujade-Renaud V."/>
        </authorList>
    </citation>
    <scope>NUCLEOTIDE SEQUENCE [LARGE SCALE GENOMIC DNA]</scope>
    <source>
        <strain evidence="2 3">Philippines</strain>
    </source>
</reference>
<feature type="region of interest" description="Disordered" evidence="1">
    <location>
        <begin position="442"/>
        <end position="466"/>
    </location>
</feature>
<sequence length="466" mass="51953">MSATFESDLYALLNNPTYSWLADDNMIPQCASIDQKLARSSPLGTPSASNETERTPSPKVGLSNTQPNSLKRRPSSTSINAEKRFKISPNIVVDKYQECASTPIREKAADNTNESQSSILEGSWLDSKEPIDGGKCFDITTNDIFKFDGGELEGMENWTFGSELYLQLSDGLPQDEPSEDMIAASDHQSPLSVDYTSIRSGPPTAAPIEAVSPMGAGSSGETISPIEALSSVEAVSSAEEVLSMEADANKKNTAEKVETQSSQDYGISEGTGVQTLQIGTKSTGPNKESSIIILDNNEGKSILIEDSDEEAHNYNSRSKKKARRSQPPKRPLGIIDWTLESHKEERKNMVWIEWKNVEEQWIEIYKGEALYKFKRLWGFQKKINKAGCHFQEHNDLSPGKAEKLCIRWQKLEPRLLKKALTEPEQENLREFGRRLARLREVEAERQSGEIPMDDGDENDDDYTPNH</sequence>
<feature type="region of interest" description="Disordered" evidence="1">
    <location>
        <begin position="246"/>
        <end position="270"/>
    </location>
</feature>
<feature type="compositionally biased region" description="Basic residues" evidence="1">
    <location>
        <begin position="317"/>
        <end position="327"/>
    </location>
</feature>
<feature type="region of interest" description="Disordered" evidence="1">
    <location>
        <begin position="305"/>
        <end position="332"/>
    </location>
</feature>
<feature type="region of interest" description="Disordered" evidence="1">
    <location>
        <begin position="201"/>
        <end position="222"/>
    </location>
</feature>